<dbReference type="EMBL" id="WTVR01000013">
    <property type="protein sequence ID" value="NMF88476.1"/>
    <property type="molecule type" value="Genomic_DNA"/>
</dbReference>
<feature type="transmembrane region" description="Helical" evidence="6">
    <location>
        <begin position="68"/>
        <end position="91"/>
    </location>
</feature>
<evidence type="ECO:0000256" key="2">
    <source>
        <dbReference type="ARBA" id="ARBA00022692"/>
    </source>
</evidence>
<accession>A0ABX1MMP5</accession>
<feature type="transmembrane region" description="Helical" evidence="6">
    <location>
        <begin position="98"/>
        <end position="118"/>
    </location>
</feature>
<feature type="transmembrane region" description="Helical" evidence="6">
    <location>
        <begin position="44"/>
        <end position="62"/>
    </location>
</feature>
<evidence type="ECO:0000313" key="9">
    <source>
        <dbReference type="Proteomes" id="UP000652074"/>
    </source>
</evidence>
<keyword evidence="5 6" id="KW-0472">Membrane</keyword>
<organism evidence="8 9">
    <name type="scientific">Aromatoleum petrolei</name>
    <dbReference type="NCBI Taxonomy" id="76116"/>
    <lineage>
        <taxon>Bacteria</taxon>
        <taxon>Pseudomonadati</taxon>
        <taxon>Pseudomonadota</taxon>
        <taxon>Betaproteobacteria</taxon>
        <taxon>Rhodocyclales</taxon>
        <taxon>Rhodocyclaceae</taxon>
        <taxon>Aromatoleum</taxon>
    </lineage>
</organism>
<dbReference type="Pfam" id="PF05140">
    <property type="entry name" value="ResB"/>
    <property type="match status" value="1"/>
</dbReference>
<evidence type="ECO:0000313" key="8">
    <source>
        <dbReference type="EMBL" id="NMF88476.1"/>
    </source>
</evidence>
<keyword evidence="3" id="KW-0201">Cytochrome c-type biogenesis</keyword>
<keyword evidence="9" id="KW-1185">Reference proteome</keyword>
<name>A0ABX1MMP5_9RHOO</name>
<keyword evidence="4 6" id="KW-1133">Transmembrane helix</keyword>
<dbReference type="Proteomes" id="UP000652074">
    <property type="component" value="Unassembled WGS sequence"/>
</dbReference>
<protein>
    <recommendedName>
        <fullName evidence="7">ResB-like domain-containing protein</fullName>
    </recommendedName>
</protein>
<evidence type="ECO:0000256" key="6">
    <source>
        <dbReference type="SAM" id="Phobius"/>
    </source>
</evidence>
<gene>
    <name evidence="8" type="ORF">GPA26_08255</name>
</gene>
<reference evidence="8 9" key="1">
    <citation type="submission" date="2019-12" db="EMBL/GenBank/DDBJ databases">
        <title>Comparative genomics gives insights into the taxonomy of the Azoarcus-Aromatoleum group and reveals separate origins of nif in the plant-associated Azoarcus and non-plant-associated Aromatoleum sub-groups.</title>
        <authorList>
            <person name="Lafos M."/>
            <person name="Maluk M."/>
            <person name="Batista M."/>
            <person name="Junghare M."/>
            <person name="Carmona M."/>
            <person name="Faoro H."/>
            <person name="Cruz L.M."/>
            <person name="Battistoni F."/>
            <person name="De Souza E."/>
            <person name="Pedrosa F."/>
            <person name="Chen W.-M."/>
            <person name="Poole P.S."/>
            <person name="Dixon R.A."/>
            <person name="James E.K."/>
        </authorList>
    </citation>
    <scope>NUCLEOTIDE SEQUENCE [LARGE SCALE GENOMIC DNA]</scope>
    <source>
        <strain evidence="8 9">ToN1</strain>
    </source>
</reference>
<comment type="caution">
    <text evidence="8">The sequence shown here is derived from an EMBL/GenBank/DDBJ whole genome shotgun (WGS) entry which is preliminary data.</text>
</comment>
<dbReference type="RefSeq" id="WP_169205896.1">
    <property type="nucleotide sequence ID" value="NZ_CP059560.1"/>
</dbReference>
<evidence type="ECO:0000256" key="3">
    <source>
        <dbReference type="ARBA" id="ARBA00022748"/>
    </source>
</evidence>
<sequence length="352" mass="39551">MVCTVKEDKGTQRNAEQAWADHTKAQKGHSTVASALRSLASLRLTLILIALLGFGIAFAYLWEGARTWPLVIPLILLSLNLLAAVLTNVVFRRQTALLVFHLALVALLLLVAAGRLTYLNGYVGVTEGVPFDGVLSESEHGPMHAGEFSRIRFVNRGFRIDYAPGLQRGATLNEVAWVGPDGRWHESRIGDQEPLILSGYRFYTTFNKGFAPTFRWRSAEGTELRGSVQLPPYPLKEYSQAAEWAPPGSGLSIWVMLDIDEILLDPAQHTSFRLPERYKLVVRIGRDRHEMRPGELLQTSEGVLQFEGLRSWMGYRVFYDWTLPWLLSACAVAVLSLSTHFWKKFAARPWDA</sequence>
<evidence type="ECO:0000259" key="7">
    <source>
        <dbReference type="Pfam" id="PF05140"/>
    </source>
</evidence>
<feature type="domain" description="ResB-like" evidence="7">
    <location>
        <begin position="93"/>
        <end position="338"/>
    </location>
</feature>
<comment type="subcellular location">
    <subcellularLocation>
        <location evidence="1">Membrane</location>
        <topology evidence="1">Multi-pass membrane protein</topology>
    </subcellularLocation>
</comment>
<keyword evidence="2 6" id="KW-0812">Transmembrane</keyword>
<dbReference type="InterPro" id="IPR007816">
    <property type="entry name" value="ResB-like_domain"/>
</dbReference>
<evidence type="ECO:0000256" key="1">
    <source>
        <dbReference type="ARBA" id="ARBA00004141"/>
    </source>
</evidence>
<evidence type="ECO:0000256" key="4">
    <source>
        <dbReference type="ARBA" id="ARBA00022989"/>
    </source>
</evidence>
<evidence type="ECO:0000256" key="5">
    <source>
        <dbReference type="ARBA" id="ARBA00023136"/>
    </source>
</evidence>
<proteinExistence type="predicted"/>